<evidence type="ECO:0000313" key="7">
    <source>
        <dbReference type="Proteomes" id="UP000077037"/>
    </source>
</evidence>
<dbReference type="Pfam" id="PF03466">
    <property type="entry name" value="LysR_substrate"/>
    <property type="match status" value="1"/>
</dbReference>
<evidence type="ECO:0000256" key="4">
    <source>
        <dbReference type="ARBA" id="ARBA00023163"/>
    </source>
</evidence>
<reference evidence="6 7" key="1">
    <citation type="submission" date="2016-03" db="EMBL/GenBank/DDBJ databases">
        <authorList>
            <consortium name="Pathogen Informatics"/>
        </authorList>
    </citation>
    <scope>NUCLEOTIDE SEQUENCE [LARGE SCALE GENOMIC DNA]</scope>
    <source>
        <strain evidence="6 7">NCTC13364</strain>
    </source>
</reference>
<dbReference type="Gene3D" id="3.40.190.10">
    <property type="entry name" value="Periplasmic binding protein-like II"/>
    <property type="match status" value="2"/>
</dbReference>
<dbReference type="SUPFAM" id="SSF53850">
    <property type="entry name" value="Periplasmic binding protein-like II"/>
    <property type="match status" value="1"/>
</dbReference>
<dbReference type="PANTHER" id="PTHR30346">
    <property type="entry name" value="TRANSCRIPTIONAL DUAL REGULATOR HCAR-RELATED"/>
    <property type="match status" value="1"/>
</dbReference>
<evidence type="ECO:0000313" key="6">
    <source>
        <dbReference type="EMBL" id="SAH95389.1"/>
    </source>
</evidence>
<dbReference type="OrthoDB" id="9803735at2"/>
<dbReference type="EMBL" id="FKBS01000007">
    <property type="protein sequence ID" value="SAH95389.1"/>
    <property type="molecule type" value="Genomic_DNA"/>
</dbReference>
<feature type="domain" description="HTH lysR-type" evidence="5">
    <location>
        <begin position="1"/>
        <end position="58"/>
    </location>
</feature>
<keyword evidence="4" id="KW-0804">Transcription</keyword>
<evidence type="ECO:0000256" key="3">
    <source>
        <dbReference type="ARBA" id="ARBA00023125"/>
    </source>
</evidence>
<evidence type="ECO:0000259" key="5">
    <source>
        <dbReference type="PROSITE" id="PS50931"/>
    </source>
</evidence>
<dbReference type="Proteomes" id="UP000077037">
    <property type="component" value="Unassembled WGS sequence"/>
</dbReference>
<keyword evidence="2" id="KW-0805">Transcription regulation</keyword>
<protein>
    <submittedName>
        <fullName evidence="6">LysR family transcriptional regulator</fullName>
    </submittedName>
</protein>
<dbReference type="InterPro" id="IPR036390">
    <property type="entry name" value="WH_DNA-bd_sf"/>
</dbReference>
<evidence type="ECO:0000256" key="1">
    <source>
        <dbReference type="ARBA" id="ARBA00009437"/>
    </source>
</evidence>
<dbReference type="SUPFAM" id="SSF46785">
    <property type="entry name" value="Winged helix' DNA-binding domain"/>
    <property type="match status" value="1"/>
</dbReference>
<organism evidence="6 7">
    <name type="scientific">Bordetella ansorpii</name>
    <dbReference type="NCBI Taxonomy" id="288768"/>
    <lineage>
        <taxon>Bacteria</taxon>
        <taxon>Pseudomonadati</taxon>
        <taxon>Pseudomonadota</taxon>
        <taxon>Betaproteobacteria</taxon>
        <taxon>Burkholderiales</taxon>
        <taxon>Alcaligenaceae</taxon>
        <taxon>Bordetella</taxon>
    </lineage>
</organism>
<dbReference type="GO" id="GO:0032993">
    <property type="term" value="C:protein-DNA complex"/>
    <property type="evidence" value="ECO:0007669"/>
    <property type="project" value="TreeGrafter"/>
</dbReference>
<dbReference type="RefSeq" id="WP_066408188.1">
    <property type="nucleotide sequence ID" value="NZ_FKBS01000007.1"/>
</dbReference>
<keyword evidence="3" id="KW-0238">DNA-binding</keyword>
<dbReference type="InterPro" id="IPR005119">
    <property type="entry name" value="LysR_subst-bd"/>
</dbReference>
<comment type="similarity">
    <text evidence="1">Belongs to the LysR transcriptional regulatory family.</text>
</comment>
<name>A0A157LGI0_9BORD</name>
<dbReference type="FunFam" id="1.10.10.10:FF:000001">
    <property type="entry name" value="LysR family transcriptional regulator"/>
    <property type="match status" value="1"/>
</dbReference>
<dbReference type="InterPro" id="IPR000847">
    <property type="entry name" value="LysR_HTH_N"/>
</dbReference>
<dbReference type="AlphaFoldDB" id="A0A157LGI0"/>
<dbReference type="GO" id="GO:0003700">
    <property type="term" value="F:DNA-binding transcription factor activity"/>
    <property type="evidence" value="ECO:0007669"/>
    <property type="project" value="InterPro"/>
</dbReference>
<dbReference type="Pfam" id="PF00126">
    <property type="entry name" value="HTH_1"/>
    <property type="match status" value="1"/>
</dbReference>
<gene>
    <name evidence="6" type="primary">oxyR_1</name>
    <name evidence="6" type="ORF">SAMEA1982600_00716</name>
</gene>
<dbReference type="PROSITE" id="PS50931">
    <property type="entry name" value="HTH_LYSR"/>
    <property type="match status" value="1"/>
</dbReference>
<dbReference type="Gene3D" id="1.10.10.10">
    <property type="entry name" value="Winged helix-like DNA-binding domain superfamily/Winged helix DNA-binding domain"/>
    <property type="match status" value="1"/>
</dbReference>
<sequence>MDTRFLDTFVMVAECGSMAEAARRSNVTPTALAQRLRALEREFGVPLFTRSGRFVRITEGGARLLDRARRFQRELYELKAAVSTEGFPGGLRIGTIRTALTNVMPDLLKYVAETYPRLDAVLEIGVSHELYHEVTAGKVDAALVVEPPFRLPKSFAWQTLRVEPLVLLAPALLVRGRKADVDRLLAMQPFIRYDRRTWGGSLADQYLQQRGLRPQERFEMDAPDGILMLVGQGLGVSLVPNCFRPEAVPRNVAVLPLPRNKLERKLGMLWPAQSPYARLFREMIVAATAQK</sequence>
<dbReference type="GO" id="GO:0003677">
    <property type="term" value="F:DNA binding"/>
    <property type="evidence" value="ECO:0007669"/>
    <property type="project" value="UniProtKB-KW"/>
</dbReference>
<dbReference type="PANTHER" id="PTHR30346:SF28">
    <property type="entry name" value="HTH-TYPE TRANSCRIPTIONAL REGULATOR CYNR"/>
    <property type="match status" value="1"/>
</dbReference>
<dbReference type="InterPro" id="IPR036388">
    <property type="entry name" value="WH-like_DNA-bd_sf"/>
</dbReference>
<proteinExistence type="inferred from homology"/>
<accession>A0A157LGI0</accession>
<evidence type="ECO:0000256" key="2">
    <source>
        <dbReference type="ARBA" id="ARBA00023015"/>
    </source>
</evidence>